<feature type="transmembrane region" description="Helical" evidence="1">
    <location>
        <begin position="15"/>
        <end position="32"/>
    </location>
</feature>
<comment type="caution">
    <text evidence="3">The sequence shown here is derived from an EMBL/GenBank/DDBJ whole genome shotgun (WGS) entry which is preliminary data.</text>
</comment>
<dbReference type="Pfam" id="PF00990">
    <property type="entry name" value="GGDEF"/>
    <property type="match status" value="1"/>
</dbReference>
<dbReference type="SUPFAM" id="SSF55073">
    <property type="entry name" value="Nucleotide cyclase"/>
    <property type="match status" value="1"/>
</dbReference>
<organism evidence="3 4">
    <name type="scientific">Ureibacillus suwonensis</name>
    <dbReference type="NCBI Taxonomy" id="313007"/>
    <lineage>
        <taxon>Bacteria</taxon>
        <taxon>Bacillati</taxon>
        <taxon>Bacillota</taxon>
        <taxon>Bacilli</taxon>
        <taxon>Bacillales</taxon>
        <taxon>Caryophanaceae</taxon>
        <taxon>Ureibacillus</taxon>
    </lineage>
</organism>
<proteinExistence type="predicted"/>
<keyword evidence="1" id="KW-0812">Transmembrane</keyword>
<evidence type="ECO:0000313" key="3">
    <source>
        <dbReference type="EMBL" id="MFC5542613.1"/>
    </source>
</evidence>
<feature type="domain" description="GGDEF" evidence="2">
    <location>
        <begin position="84"/>
        <end position="207"/>
    </location>
</feature>
<dbReference type="InterPro" id="IPR043128">
    <property type="entry name" value="Rev_trsase/Diguanyl_cyclase"/>
</dbReference>
<dbReference type="InterPro" id="IPR029787">
    <property type="entry name" value="Nucleotide_cyclase"/>
</dbReference>
<dbReference type="Gene3D" id="3.30.70.270">
    <property type="match status" value="1"/>
</dbReference>
<reference evidence="4" key="1">
    <citation type="journal article" date="2019" name="Int. J. Syst. Evol. Microbiol.">
        <title>The Global Catalogue of Microorganisms (GCM) 10K type strain sequencing project: providing services to taxonomists for standard genome sequencing and annotation.</title>
        <authorList>
            <consortium name="The Broad Institute Genomics Platform"/>
            <consortium name="The Broad Institute Genome Sequencing Center for Infectious Disease"/>
            <person name="Wu L."/>
            <person name="Ma J."/>
        </authorList>
    </citation>
    <scope>NUCLEOTIDE SEQUENCE [LARGE SCALE GENOMIC DNA]</scope>
    <source>
        <strain evidence="4">CCUG 56331</strain>
    </source>
</reference>
<sequence length="207" mass="24730">MNSAFIERFLHPQTFLIYGFGLLITSMLGGNIQHEIRRMVNQIDLLKQEVEQFVAIDTETFFDNAQRMEIELQREMKRIDRYGGKFTVLFFELDYYKEFLKAYGQEEMEHLLKTIGEKVSNNLRLSDKKFRYSENKFAFFLIETPKEHVDIVAEKLANCLKIHQLKNGKTVTLNFHVSYGEYNSEMKEINYKNFIEEIERETVFYDL</sequence>
<evidence type="ECO:0000313" key="4">
    <source>
        <dbReference type="Proteomes" id="UP001595978"/>
    </source>
</evidence>
<dbReference type="PROSITE" id="PS50887">
    <property type="entry name" value="GGDEF"/>
    <property type="match status" value="1"/>
</dbReference>
<dbReference type="Proteomes" id="UP001595978">
    <property type="component" value="Unassembled WGS sequence"/>
</dbReference>
<dbReference type="EMBL" id="JBHSNQ010000172">
    <property type="protein sequence ID" value="MFC5542613.1"/>
    <property type="molecule type" value="Genomic_DNA"/>
</dbReference>
<keyword evidence="1" id="KW-0472">Membrane</keyword>
<name>A0ABW0RDE1_9BACL</name>
<dbReference type="RefSeq" id="WP_342470401.1">
    <property type="nucleotide sequence ID" value="NZ_JBHSNQ010000172.1"/>
</dbReference>
<evidence type="ECO:0000256" key="1">
    <source>
        <dbReference type="SAM" id="Phobius"/>
    </source>
</evidence>
<gene>
    <name evidence="3" type="ORF">ACFPOH_12945</name>
</gene>
<dbReference type="SMART" id="SM00267">
    <property type="entry name" value="GGDEF"/>
    <property type="match status" value="1"/>
</dbReference>
<accession>A0ABW0RDE1</accession>
<keyword evidence="1" id="KW-1133">Transmembrane helix</keyword>
<evidence type="ECO:0000259" key="2">
    <source>
        <dbReference type="PROSITE" id="PS50887"/>
    </source>
</evidence>
<keyword evidence="4" id="KW-1185">Reference proteome</keyword>
<protein>
    <submittedName>
        <fullName evidence="3">GGDEF domain-containing protein</fullName>
    </submittedName>
</protein>
<dbReference type="NCBIfam" id="TIGR00254">
    <property type="entry name" value="GGDEF"/>
    <property type="match status" value="1"/>
</dbReference>
<dbReference type="InterPro" id="IPR000160">
    <property type="entry name" value="GGDEF_dom"/>
</dbReference>